<dbReference type="Proteomes" id="UP000075902">
    <property type="component" value="Unassembled WGS sequence"/>
</dbReference>
<evidence type="ECO:0000313" key="3">
    <source>
        <dbReference type="Proteomes" id="UP000075902"/>
    </source>
</evidence>
<organism evidence="2 3">
    <name type="scientific">Anopheles melas</name>
    <dbReference type="NCBI Taxonomy" id="34690"/>
    <lineage>
        <taxon>Eukaryota</taxon>
        <taxon>Metazoa</taxon>
        <taxon>Ecdysozoa</taxon>
        <taxon>Arthropoda</taxon>
        <taxon>Hexapoda</taxon>
        <taxon>Insecta</taxon>
        <taxon>Pterygota</taxon>
        <taxon>Neoptera</taxon>
        <taxon>Endopterygota</taxon>
        <taxon>Diptera</taxon>
        <taxon>Nematocera</taxon>
        <taxon>Culicoidea</taxon>
        <taxon>Culicidae</taxon>
        <taxon>Anophelinae</taxon>
        <taxon>Anopheles</taxon>
    </lineage>
</organism>
<feature type="compositionally biased region" description="Basic and acidic residues" evidence="1">
    <location>
        <begin position="79"/>
        <end position="88"/>
    </location>
</feature>
<protein>
    <submittedName>
        <fullName evidence="2">Uncharacterized protein</fullName>
    </submittedName>
</protein>
<evidence type="ECO:0000313" key="2">
    <source>
        <dbReference type="EnsemblMetazoa" id="AMEC006396-PA"/>
    </source>
</evidence>
<reference evidence="2" key="2">
    <citation type="submission" date="2020-05" db="UniProtKB">
        <authorList>
            <consortium name="EnsemblMetazoa"/>
        </authorList>
    </citation>
    <scope>IDENTIFICATION</scope>
    <source>
        <strain evidence="2">CM1001059</strain>
    </source>
</reference>
<sequence length="155" mass="16574">MEAGHAGRTVNDIPTTGCMALVFAAASPEQKASSSGRGVDVGLQLQVVQKTGIDSLVRSSLGQPNNVFGRPAASTQHQSESENQRLIESENSIAPIGRIALEREEKEEAKCFEKNANGLKSQLPTCQRSIRPPPPGRAGKTDMHFSGSIDKKVCF</sequence>
<dbReference type="AlphaFoldDB" id="A0A182TQ85"/>
<accession>A0A182TQ85</accession>
<keyword evidence="3" id="KW-1185">Reference proteome</keyword>
<feature type="region of interest" description="Disordered" evidence="1">
    <location>
        <begin position="124"/>
        <end position="155"/>
    </location>
</feature>
<evidence type="ECO:0000256" key="1">
    <source>
        <dbReference type="SAM" id="MobiDB-lite"/>
    </source>
</evidence>
<feature type="region of interest" description="Disordered" evidence="1">
    <location>
        <begin position="60"/>
        <end position="91"/>
    </location>
</feature>
<reference evidence="3" key="1">
    <citation type="submission" date="2014-01" db="EMBL/GenBank/DDBJ databases">
        <title>The Genome Sequence of Anopheles melas CM1001059_A (V2).</title>
        <authorList>
            <consortium name="The Broad Institute Genomics Platform"/>
            <person name="Neafsey D.E."/>
            <person name="Besansky N."/>
            <person name="Howell P."/>
            <person name="Walton C."/>
            <person name="Young S.K."/>
            <person name="Zeng Q."/>
            <person name="Gargeya S."/>
            <person name="Fitzgerald M."/>
            <person name="Haas B."/>
            <person name="Abouelleil A."/>
            <person name="Allen A.W."/>
            <person name="Alvarado L."/>
            <person name="Arachchi H.M."/>
            <person name="Berlin A.M."/>
            <person name="Chapman S.B."/>
            <person name="Gainer-Dewar J."/>
            <person name="Goldberg J."/>
            <person name="Griggs A."/>
            <person name="Gujja S."/>
            <person name="Hansen M."/>
            <person name="Howarth C."/>
            <person name="Imamovic A."/>
            <person name="Ireland A."/>
            <person name="Larimer J."/>
            <person name="McCowan C."/>
            <person name="Murphy C."/>
            <person name="Pearson M."/>
            <person name="Poon T.W."/>
            <person name="Priest M."/>
            <person name="Roberts A."/>
            <person name="Saif S."/>
            <person name="Shea T."/>
            <person name="Sisk P."/>
            <person name="Sykes S."/>
            <person name="Wortman J."/>
            <person name="Nusbaum C."/>
            <person name="Birren B."/>
        </authorList>
    </citation>
    <scope>NUCLEOTIDE SEQUENCE [LARGE SCALE GENOMIC DNA]</scope>
    <source>
        <strain evidence="3">CM1001059</strain>
    </source>
</reference>
<feature type="compositionally biased region" description="Basic and acidic residues" evidence="1">
    <location>
        <begin position="139"/>
        <end position="155"/>
    </location>
</feature>
<dbReference type="VEuPathDB" id="VectorBase:AMEC006396"/>
<name>A0A182TQ85_9DIPT</name>
<proteinExistence type="predicted"/>
<dbReference type="EnsemblMetazoa" id="AMEC006396-RA">
    <property type="protein sequence ID" value="AMEC006396-PA"/>
    <property type="gene ID" value="AMEC006396"/>
</dbReference>